<dbReference type="InterPro" id="IPR010920">
    <property type="entry name" value="LSM_dom_sf"/>
</dbReference>
<evidence type="ECO:0000259" key="7">
    <source>
        <dbReference type="Pfam" id="PF00924"/>
    </source>
</evidence>
<dbReference type="AlphaFoldDB" id="A0A8J7F306"/>
<feature type="transmembrane region" description="Helical" evidence="6">
    <location>
        <begin position="135"/>
        <end position="156"/>
    </location>
</feature>
<dbReference type="PANTHER" id="PTHR30566:SF5">
    <property type="entry name" value="MECHANOSENSITIVE ION CHANNEL PROTEIN 1, MITOCHONDRIAL-RELATED"/>
    <property type="match status" value="1"/>
</dbReference>
<organism evidence="8 9">
    <name type="scientific">Plectonema cf. radiosum LEGE 06105</name>
    <dbReference type="NCBI Taxonomy" id="945769"/>
    <lineage>
        <taxon>Bacteria</taxon>
        <taxon>Bacillati</taxon>
        <taxon>Cyanobacteriota</taxon>
        <taxon>Cyanophyceae</taxon>
        <taxon>Oscillatoriophycideae</taxon>
        <taxon>Oscillatoriales</taxon>
        <taxon>Microcoleaceae</taxon>
        <taxon>Plectonema</taxon>
    </lineage>
</organism>
<proteinExistence type="inferred from homology"/>
<keyword evidence="4 6" id="KW-1133">Transmembrane helix</keyword>
<dbReference type="PANTHER" id="PTHR30566">
    <property type="entry name" value="YNAI-RELATED MECHANOSENSITIVE ION CHANNEL"/>
    <property type="match status" value="1"/>
</dbReference>
<reference evidence="8" key="1">
    <citation type="submission" date="2020-10" db="EMBL/GenBank/DDBJ databases">
        <authorList>
            <person name="Castelo-Branco R."/>
            <person name="Eusebio N."/>
            <person name="Adriana R."/>
            <person name="Vieira A."/>
            <person name="Brugerolle De Fraissinette N."/>
            <person name="Rezende De Castro R."/>
            <person name="Schneider M.P."/>
            <person name="Vasconcelos V."/>
            <person name="Leao P.N."/>
        </authorList>
    </citation>
    <scope>NUCLEOTIDE SEQUENCE</scope>
    <source>
        <strain evidence="8">LEGE 06105</strain>
    </source>
</reference>
<feature type="domain" description="Mechanosensitive ion channel MscS" evidence="7">
    <location>
        <begin position="183"/>
        <end position="257"/>
    </location>
</feature>
<keyword evidence="9" id="KW-1185">Reference proteome</keyword>
<feature type="transmembrane region" description="Helical" evidence="6">
    <location>
        <begin position="21"/>
        <end position="40"/>
    </location>
</feature>
<dbReference type="EMBL" id="JADEWL010000048">
    <property type="protein sequence ID" value="MBE9214022.1"/>
    <property type="molecule type" value="Genomic_DNA"/>
</dbReference>
<feature type="transmembrane region" description="Helical" evidence="6">
    <location>
        <begin position="66"/>
        <end position="84"/>
    </location>
</feature>
<name>A0A8J7F306_9CYAN</name>
<dbReference type="InterPro" id="IPR011014">
    <property type="entry name" value="MscS_channel_TM-2"/>
</dbReference>
<evidence type="ECO:0000313" key="8">
    <source>
        <dbReference type="EMBL" id="MBE9214022.1"/>
    </source>
</evidence>
<feature type="transmembrane region" description="Helical" evidence="6">
    <location>
        <begin position="162"/>
        <end position="180"/>
    </location>
</feature>
<dbReference type="Pfam" id="PF00924">
    <property type="entry name" value="MS_channel_2nd"/>
    <property type="match status" value="1"/>
</dbReference>
<dbReference type="GO" id="GO:0055085">
    <property type="term" value="P:transmembrane transport"/>
    <property type="evidence" value="ECO:0007669"/>
    <property type="project" value="InterPro"/>
</dbReference>
<dbReference type="RefSeq" id="WP_193921429.1">
    <property type="nucleotide sequence ID" value="NZ_JADEWL010000048.1"/>
</dbReference>
<evidence type="ECO:0000313" key="9">
    <source>
        <dbReference type="Proteomes" id="UP000620559"/>
    </source>
</evidence>
<sequence>MNIVNEIFQFILRKDMRNLEIFILCVIASFVIGRYTPILIKTIIKRFLTPQIIDIYEKLIYINREALKWSGTSIWILLSLGFIRQYTALYSFLNDVVQLAVILSIAILASGIFRQLIRTYGVAIIRKLGYQADDLLLILETIVNVTIGFIAVLVFANERFNLIGLITGLGIGGLAVAFAAQKTLEQFLGTIVIYLDRPFVTGEYIHLPPSGKFTDSIYGRVESIGFRSTKIRCSGKSTLVIVPNSILANVEIENVTRGKKVMVLLYFDFNQKLLDKGQALVRQVVEESMESLFGVEPDSTKVIFENLILNPDVIINDNSSDANSIEIKPSTTVLATDNNPQLERTKARITFFLLGSNQNSFELRKQLLNIANEKVAHKLNTFGIEFVMQEPNIYIEAPVTI</sequence>
<dbReference type="Gene3D" id="1.10.287.1260">
    <property type="match status" value="1"/>
</dbReference>
<keyword evidence="3 6" id="KW-0812">Transmembrane</keyword>
<dbReference type="InterPro" id="IPR006685">
    <property type="entry name" value="MscS_channel_2nd"/>
</dbReference>
<dbReference type="InterPro" id="IPR023408">
    <property type="entry name" value="MscS_beta-dom_sf"/>
</dbReference>
<gene>
    <name evidence="8" type="ORF">IQ247_15335</name>
</gene>
<dbReference type="Gene3D" id="2.30.30.60">
    <property type="match status" value="1"/>
</dbReference>
<comment type="subcellular location">
    <subcellularLocation>
        <location evidence="1">Membrane</location>
        <topology evidence="1">Multi-pass membrane protein</topology>
    </subcellularLocation>
</comment>
<evidence type="ECO:0000256" key="2">
    <source>
        <dbReference type="ARBA" id="ARBA00008017"/>
    </source>
</evidence>
<keyword evidence="5 6" id="KW-0472">Membrane</keyword>
<dbReference type="SUPFAM" id="SSF50182">
    <property type="entry name" value="Sm-like ribonucleoproteins"/>
    <property type="match status" value="1"/>
</dbReference>
<protein>
    <submittedName>
        <fullName evidence="8">Mechanosensitive ion channel</fullName>
    </submittedName>
</protein>
<dbReference type="SUPFAM" id="SSF82861">
    <property type="entry name" value="Mechanosensitive channel protein MscS (YggB), transmembrane region"/>
    <property type="match status" value="1"/>
</dbReference>
<evidence type="ECO:0000256" key="6">
    <source>
        <dbReference type="SAM" id="Phobius"/>
    </source>
</evidence>
<accession>A0A8J7F306</accession>
<comment type="similarity">
    <text evidence="2">Belongs to the MscS (TC 1.A.23) family.</text>
</comment>
<evidence type="ECO:0000256" key="3">
    <source>
        <dbReference type="ARBA" id="ARBA00022692"/>
    </source>
</evidence>
<evidence type="ECO:0000256" key="4">
    <source>
        <dbReference type="ARBA" id="ARBA00022989"/>
    </source>
</evidence>
<dbReference type="Proteomes" id="UP000620559">
    <property type="component" value="Unassembled WGS sequence"/>
</dbReference>
<comment type="caution">
    <text evidence="8">The sequence shown here is derived from an EMBL/GenBank/DDBJ whole genome shotgun (WGS) entry which is preliminary data.</text>
</comment>
<feature type="transmembrane region" description="Helical" evidence="6">
    <location>
        <begin position="96"/>
        <end position="114"/>
    </location>
</feature>
<evidence type="ECO:0000256" key="5">
    <source>
        <dbReference type="ARBA" id="ARBA00023136"/>
    </source>
</evidence>
<evidence type="ECO:0000256" key="1">
    <source>
        <dbReference type="ARBA" id="ARBA00004141"/>
    </source>
</evidence>
<dbReference type="GO" id="GO:0016020">
    <property type="term" value="C:membrane"/>
    <property type="evidence" value="ECO:0007669"/>
    <property type="project" value="UniProtKB-SubCell"/>
</dbReference>